<accession>A0A4V2SPQ7</accession>
<feature type="domain" description="Tse2 ADP-ribosyltransferase toxin" evidence="1">
    <location>
        <begin position="67"/>
        <end position="181"/>
    </location>
</feature>
<protein>
    <recommendedName>
        <fullName evidence="1">Tse2 ADP-ribosyltransferase toxin domain-containing protein</fullName>
    </recommendedName>
</protein>
<comment type="caution">
    <text evidence="2">The sequence shown here is derived from an EMBL/GenBank/DDBJ whole genome shotgun (WGS) entry which is preliminary data.</text>
</comment>
<dbReference type="InterPro" id="IPR041018">
    <property type="entry name" value="ADPRTs_Tse2"/>
</dbReference>
<reference evidence="2 3" key="1">
    <citation type="submission" date="2019-03" db="EMBL/GenBank/DDBJ databases">
        <title>Genomic Encyclopedia of Type Strains, Phase IV (KMG-IV): sequencing the most valuable type-strain genomes for metagenomic binning, comparative biology and taxonomic classification.</title>
        <authorList>
            <person name="Goeker M."/>
        </authorList>
    </citation>
    <scope>NUCLEOTIDE SEQUENCE [LARGE SCALE GENOMIC DNA]</scope>
    <source>
        <strain evidence="2 3">DSM 2132</strain>
    </source>
</reference>
<organism evidence="2 3">
    <name type="scientific">Rhodothalassium salexigens DSM 2132</name>
    <dbReference type="NCBI Taxonomy" id="1188247"/>
    <lineage>
        <taxon>Bacteria</taxon>
        <taxon>Pseudomonadati</taxon>
        <taxon>Pseudomonadota</taxon>
        <taxon>Alphaproteobacteria</taxon>
        <taxon>Rhodothalassiales</taxon>
        <taxon>Rhodothalassiaceae</taxon>
        <taxon>Rhodothalassium</taxon>
    </lineage>
</organism>
<dbReference type="RefSeq" id="WP_132707709.1">
    <property type="nucleotide sequence ID" value="NZ_JACIGF010000003.1"/>
</dbReference>
<dbReference type="Pfam" id="PF18648">
    <property type="entry name" value="ADPRTs_Tse2"/>
    <property type="match status" value="1"/>
</dbReference>
<gene>
    <name evidence="2" type="ORF">EV659_10322</name>
</gene>
<sequence>MTRNDLATTRARQQRLSLAALCLAAVGLWLAGTLAGTAQTLYRGMVSDGGNPAQPRANPTAQGNQNLKNYLNVVTDGNYPDVQVHNGNVNPQNDNHRYQGMSVSPVTGCNLPAHRRPQGAWGGTSNVGNFRVWRINNNQLPNTLTYHADAGQNPTHGVVSPAQQMTVAAYRQALAGTANNWVLAQPPQGGC</sequence>
<dbReference type="EMBL" id="SLXO01000003">
    <property type="protein sequence ID" value="TCP36136.1"/>
    <property type="molecule type" value="Genomic_DNA"/>
</dbReference>
<name>A0A4V2SPQ7_RHOSA</name>
<evidence type="ECO:0000313" key="2">
    <source>
        <dbReference type="EMBL" id="TCP36136.1"/>
    </source>
</evidence>
<dbReference type="OrthoDB" id="5144570at2"/>
<evidence type="ECO:0000259" key="1">
    <source>
        <dbReference type="Pfam" id="PF18648"/>
    </source>
</evidence>
<keyword evidence="3" id="KW-1185">Reference proteome</keyword>
<proteinExistence type="predicted"/>
<evidence type="ECO:0000313" key="3">
    <source>
        <dbReference type="Proteomes" id="UP000295399"/>
    </source>
</evidence>
<dbReference type="AlphaFoldDB" id="A0A4V2SPQ7"/>
<dbReference type="Proteomes" id="UP000295399">
    <property type="component" value="Unassembled WGS sequence"/>
</dbReference>
<dbReference type="InParanoid" id="A0A4V2SPQ7"/>